<sequence length="69" mass="7730">MSNFAKTMLFWLIAFPILTTVLIIIIDYFRGITIEVTSYWPNVLGLAVGGILVGFVHFNAKKLLTNKNA</sequence>
<organism evidence="2 3">
    <name type="scientific">Salisediminibacterium halotolerans</name>
    <dbReference type="NCBI Taxonomy" id="517425"/>
    <lineage>
        <taxon>Bacteria</taxon>
        <taxon>Bacillati</taxon>
        <taxon>Bacillota</taxon>
        <taxon>Bacilli</taxon>
        <taxon>Bacillales</taxon>
        <taxon>Bacillaceae</taxon>
        <taxon>Salisediminibacterium</taxon>
    </lineage>
</organism>
<dbReference type="Proteomes" id="UP000199318">
    <property type="component" value="Unassembled WGS sequence"/>
</dbReference>
<keyword evidence="3" id="KW-1185">Reference proteome</keyword>
<dbReference type="AlphaFoldDB" id="A0A1H9SUG6"/>
<name>A0A1H9SUG6_9BACI</name>
<proteinExistence type="predicted"/>
<keyword evidence="1" id="KW-0472">Membrane</keyword>
<protein>
    <submittedName>
        <fullName evidence="2">Uncharacterized protein</fullName>
    </submittedName>
</protein>
<reference evidence="3" key="1">
    <citation type="submission" date="2016-10" db="EMBL/GenBank/DDBJ databases">
        <authorList>
            <person name="de Groot N.N."/>
        </authorList>
    </citation>
    <scope>NUCLEOTIDE SEQUENCE [LARGE SCALE GENOMIC DNA]</scope>
    <source>
        <strain evidence="3">10nlg</strain>
    </source>
</reference>
<keyword evidence="1" id="KW-0812">Transmembrane</keyword>
<evidence type="ECO:0000256" key="1">
    <source>
        <dbReference type="SAM" id="Phobius"/>
    </source>
</evidence>
<feature type="transmembrane region" description="Helical" evidence="1">
    <location>
        <begin position="7"/>
        <end position="26"/>
    </location>
</feature>
<dbReference type="STRING" id="1464123.SAMN05444126_10824"/>
<gene>
    <name evidence="2" type="ORF">SAMN05444126_10824</name>
</gene>
<dbReference type="EMBL" id="FOGV01000008">
    <property type="protein sequence ID" value="SER88630.1"/>
    <property type="molecule type" value="Genomic_DNA"/>
</dbReference>
<feature type="transmembrane region" description="Helical" evidence="1">
    <location>
        <begin position="38"/>
        <end position="58"/>
    </location>
</feature>
<keyword evidence="1" id="KW-1133">Transmembrane helix</keyword>
<evidence type="ECO:0000313" key="2">
    <source>
        <dbReference type="EMBL" id="SER88630.1"/>
    </source>
</evidence>
<evidence type="ECO:0000313" key="3">
    <source>
        <dbReference type="Proteomes" id="UP000199318"/>
    </source>
</evidence>
<accession>A0A1H9SUG6</accession>
<comment type="caution">
    <text evidence="2">The sequence shown here is derived from an EMBL/GenBank/DDBJ whole genome shotgun (WGS) entry which is preliminary data.</text>
</comment>